<protein>
    <submittedName>
        <fullName evidence="4">Unannotated protein</fullName>
    </submittedName>
</protein>
<dbReference type="InterPro" id="IPR003593">
    <property type="entry name" value="AAA+_ATPase"/>
</dbReference>
<accession>A0A6J7ETE8</accession>
<dbReference type="CDD" id="cd01129">
    <property type="entry name" value="PulE-GspE-like"/>
    <property type="match status" value="1"/>
</dbReference>
<dbReference type="AlphaFoldDB" id="A0A6J7ETE8"/>
<dbReference type="FunFam" id="3.30.450.90:FF:000001">
    <property type="entry name" value="Type II secretion system ATPase GspE"/>
    <property type="match status" value="1"/>
</dbReference>
<dbReference type="Gene3D" id="3.40.50.300">
    <property type="entry name" value="P-loop containing nucleotide triphosphate hydrolases"/>
    <property type="match status" value="1"/>
</dbReference>
<keyword evidence="1" id="KW-0547">Nucleotide-binding</keyword>
<keyword evidence="2" id="KW-0067">ATP-binding</keyword>
<dbReference type="InterPro" id="IPR007831">
    <property type="entry name" value="T2SS_GspE_N"/>
</dbReference>
<dbReference type="PANTHER" id="PTHR30258">
    <property type="entry name" value="TYPE II SECRETION SYSTEM PROTEIN GSPE-RELATED"/>
    <property type="match status" value="1"/>
</dbReference>
<dbReference type="SUPFAM" id="SSF160246">
    <property type="entry name" value="EspE N-terminal domain-like"/>
    <property type="match status" value="1"/>
</dbReference>
<dbReference type="Gene3D" id="3.30.300.160">
    <property type="entry name" value="Type II secretion system, protein E, N-terminal domain"/>
    <property type="match status" value="1"/>
</dbReference>
<gene>
    <name evidence="4" type="ORF">UFOPK3402_01623</name>
</gene>
<dbReference type="PROSITE" id="PS00662">
    <property type="entry name" value="T2SP_E"/>
    <property type="match status" value="1"/>
</dbReference>
<evidence type="ECO:0000313" key="4">
    <source>
        <dbReference type="EMBL" id="CAB4884420.1"/>
    </source>
</evidence>
<dbReference type="EMBL" id="CAFBLS010000237">
    <property type="protein sequence ID" value="CAB4884420.1"/>
    <property type="molecule type" value="Genomic_DNA"/>
</dbReference>
<dbReference type="Pfam" id="PF05157">
    <property type="entry name" value="MshEN"/>
    <property type="match status" value="1"/>
</dbReference>
<evidence type="ECO:0000259" key="3">
    <source>
        <dbReference type="PROSITE" id="PS00662"/>
    </source>
</evidence>
<dbReference type="InterPro" id="IPR037257">
    <property type="entry name" value="T2SS_E_N_sf"/>
</dbReference>
<dbReference type="Gene3D" id="3.30.450.90">
    <property type="match status" value="1"/>
</dbReference>
<dbReference type="SUPFAM" id="SSF52540">
    <property type="entry name" value="P-loop containing nucleoside triphosphate hydrolases"/>
    <property type="match status" value="1"/>
</dbReference>
<dbReference type="FunFam" id="3.40.50.300:FF:000398">
    <property type="entry name" value="Type IV pilus assembly ATPase PilB"/>
    <property type="match status" value="1"/>
</dbReference>
<dbReference type="InterPro" id="IPR027417">
    <property type="entry name" value="P-loop_NTPase"/>
</dbReference>
<proteinExistence type="predicted"/>
<dbReference type="Pfam" id="PF00437">
    <property type="entry name" value="T2SSE"/>
    <property type="match status" value="1"/>
</dbReference>
<name>A0A6J7ETE8_9ZZZZ</name>
<dbReference type="PANTHER" id="PTHR30258:SF13">
    <property type="entry name" value="SECRETION PATHWAY ATPASE-RELATED"/>
    <property type="match status" value="1"/>
</dbReference>
<dbReference type="InterPro" id="IPR001482">
    <property type="entry name" value="T2SS/T4SS_dom"/>
</dbReference>
<sequence>MSASDRQAADLLVEQGLITVEQLSLAHESANALDERVLNVLVRQGVVTKKDVVRCTVEAAGLEFIEIIDAVIDPLASGLVTGEQARKYGVVPVSIDAGSLLVAADSQTAMDWQVREDLQAITRMPVRFAVALKGEIQTRLNLVYRAEAELGELVRDLMQDEVAVDLSSPIVMTKDAPLVRYVSLLLSQAIADQASDIHVEPGEDSIRIRYRIDGVLKEKAPAPKEIQAAVISRLKIMSDMDIAEKRRPQDGRLSVVSNGRKIDLRVNCLPTVWGEKIVMRILDNSSVLMTLSQLGFSPANLERWRAAYERPYGMSIISGPTGSGKSTSLYATLNAVIRPEVNIVTVEDPVEYRIPGINQVQTNTKAGLTFASSLRAILRADPDVVLIGEIRDHETAQIAVEAALTGHLVLTTLHTNDAPSVVTRLTEMGIEPFLIGSALECATGQRLARRLCDQCKRRTDKTEGDLAAVSFDPPEGVAPTVFDPVGCTNCAGTGYRGRLAIHEVMPMTEEIERLATARASSDEIRRMAIGQGMRTLRQDGWMNVANGSTTITEVLRVTA</sequence>
<dbReference type="GO" id="GO:0005524">
    <property type="term" value="F:ATP binding"/>
    <property type="evidence" value="ECO:0007669"/>
    <property type="project" value="UniProtKB-KW"/>
</dbReference>
<evidence type="ECO:0000256" key="2">
    <source>
        <dbReference type="ARBA" id="ARBA00022840"/>
    </source>
</evidence>
<dbReference type="SMART" id="SM00382">
    <property type="entry name" value="AAA"/>
    <property type="match status" value="1"/>
</dbReference>
<evidence type="ECO:0000256" key="1">
    <source>
        <dbReference type="ARBA" id="ARBA00022741"/>
    </source>
</evidence>
<dbReference type="GO" id="GO:0016887">
    <property type="term" value="F:ATP hydrolysis activity"/>
    <property type="evidence" value="ECO:0007669"/>
    <property type="project" value="TreeGrafter"/>
</dbReference>
<reference evidence="4" key="1">
    <citation type="submission" date="2020-05" db="EMBL/GenBank/DDBJ databases">
        <authorList>
            <person name="Chiriac C."/>
            <person name="Salcher M."/>
            <person name="Ghai R."/>
            <person name="Kavagutti S V."/>
        </authorList>
    </citation>
    <scope>NUCLEOTIDE SEQUENCE</scope>
</reference>
<dbReference type="GO" id="GO:0005886">
    <property type="term" value="C:plasma membrane"/>
    <property type="evidence" value="ECO:0007669"/>
    <property type="project" value="TreeGrafter"/>
</dbReference>
<feature type="domain" description="Bacterial type II secretion system protein E" evidence="3">
    <location>
        <begin position="378"/>
        <end position="392"/>
    </location>
</feature>
<organism evidence="4">
    <name type="scientific">freshwater metagenome</name>
    <dbReference type="NCBI Taxonomy" id="449393"/>
    <lineage>
        <taxon>unclassified sequences</taxon>
        <taxon>metagenomes</taxon>
        <taxon>ecological metagenomes</taxon>
    </lineage>
</organism>